<protein>
    <recommendedName>
        <fullName evidence="4">Peroxin-3</fullName>
    </recommendedName>
</protein>
<reference evidence="2" key="1">
    <citation type="submission" date="2016-06" db="EMBL/GenBank/DDBJ databases">
        <title>Draft Genome sequence of the fungus Inonotus baumii.</title>
        <authorList>
            <person name="Zhu H."/>
            <person name="Lin W."/>
        </authorList>
    </citation>
    <scope>NUCLEOTIDE SEQUENCE</scope>
    <source>
        <strain evidence="2">821</strain>
    </source>
</reference>
<dbReference type="EMBL" id="LNZH02000127">
    <property type="protein sequence ID" value="OCB90533.1"/>
    <property type="molecule type" value="Genomic_DNA"/>
</dbReference>
<evidence type="ECO:0000313" key="3">
    <source>
        <dbReference type="Proteomes" id="UP000757232"/>
    </source>
</evidence>
<accession>A0A9Q5I2L3</accession>
<feature type="compositionally biased region" description="Low complexity" evidence="1">
    <location>
        <begin position="147"/>
        <end position="156"/>
    </location>
</feature>
<comment type="caution">
    <text evidence="2">The sequence shown here is derived from an EMBL/GenBank/DDBJ whole genome shotgun (WGS) entry which is preliminary data.</text>
</comment>
<dbReference type="Proteomes" id="UP000757232">
    <property type="component" value="Unassembled WGS sequence"/>
</dbReference>
<dbReference type="AlphaFoldDB" id="A0A9Q5I2L3"/>
<proteinExistence type="predicted"/>
<feature type="compositionally biased region" description="Low complexity" evidence="1">
    <location>
        <begin position="465"/>
        <end position="486"/>
    </location>
</feature>
<dbReference type="InterPro" id="IPR006966">
    <property type="entry name" value="Peroxin-3"/>
</dbReference>
<feature type="region of interest" description="Disordered" evidence="1">
    <location>
        <begin position="87"/>
        <end position="156"/>
    </location>
</feature>
<feature type="region of interest" description="Disordered" evidence="1">
    <location>
        <begin position="190"/>
        <end position="263"/>
    </location>
</feature>
<feature type="compositionally biased region" description="Polar residues" evidence="1">
    <location>
        <begin position="88"/>
        <end position="97"/>
    </location>
</feature>
<sequence length="628" mass="69324">MFDRIRIYFHEQRRTLYTAAGVAGGFYLAGQYVSERLHEMRDQSVQMQKARENLRRRFQQNQEDVIFTVMTHLRTLEKAVMEGMDVESVTQELQSRSRLSRAATANARAHSPNPPPSESSLSSSVELGNPSSNSASSPSGQARGNDAESPASTDASAAAGLSTLSGSGMDESMVSGVSVSASTQTQSWVQDFGSTSQGPPLSIPAPSSQRERSSIASRLSNMTTGMSDSITSDSLASMSGTSASASERGHPHAERSESSVREGSVLRSKTKAELWHEVKILTFTRTLTIIYSTTLLSLLTTIQLNIIGRSKYLQSIVQLHREEKLRERRAYQASISSLFFGGFPESEEDLERWLEEDVQDVRIVAPDSEMKFLTLSWWLLYVGWKDVGERVRRSVEEVFENVSLKGRLGPLEVHRLIQDVRRRVEHEVTYEGSERRINFLSTIVPPTPETLALVFGEGGVPGYHSSSSTTLPSSSSPFIPPSSQASARGYPPNPESDAGFAQLLSELRSTASSSAFANLLEVALDRATEVLLDGLRKNVFHTMDNAEMDVEIEKPRLANLLPGLARWSHLALNTVPNELVDSIMDLKEMTAFSAIIYSDFDKQFHPLRAGFLKVAMTSAPQVRTAYRM</sequence>
<evidence type="ECO:0000256" key="1">
    <source>
        <dbReference type="SAM" id="MobiDB-lite"/>
    </source>
</evidence>
<dbReference type="GO" id="GO:0030674">
    <property type="term" value="F:protein-macromolecule adaptor activity"/>
    <property type="evidence" value="ECO:0007669"/>
    <property type="project" value="TreeGrafter"/>
</dbReference>
<organism evidence="2 3">
    <name type="scientific">Sanghuangporus baumii</name>
    <name type="common">Phellinus baumii</name>
    <dbReference type="NCBI Taxonomy" id="108892"/>
    <lineage>
        <taxon>Eukaryota</taxon>
        <taxon>Fungi</taxon>
        <taxon>Dikarya</taxon>
        <taxon>Basidiomycota</taxon>
        <taxon>Agaricomycotina</taxon>
        <taxon>Agaricomycetes</taxon>
        <taxon>Hymenochaetales</taxon>
        <taxon>Hymenochaetaceae</taxon>
        <taxon>Sanghuangporus</taxon>
    </lineage>
</organism>
<evidence type="ECO:0000313" key="2">
    <source>
        <dbReference type="EMBL" id="OCB90533.1"/>
    </source>
</evidence>
<dbReference type="OrthoDB" id="45930at2759"/>
<dbReference type="GO" id="GO:0005778">
    <property type="term" value="C:peroxisomal membrane"/>
    <property type="evidence" value="ECO:0007669"/>
    <property type="project" value="InterPro"/>
</dbReference>
<dbReference type="PANTHER" id="PTHR28080">
    <property type="entry name" value="PEROXISOMAL BIOGENESIS FACTOR 3"/>
    <property type="match status" value="1"/>
</dbReference>
<gene>
    <name evidence="2" type="ORF">A7U60_g2267</name>
</gene>
<dbReference type="GO" id="GO:0045046">
    <property type="term" value="P:protein import into peroxisome membrane"/>
    <property type="evidence" value="ECO:0007669"/>
    <property type="project" value="TreeGrafter"/>
</dbReference>
<feature type="region of interest" description="Disordered" evidence="1">
    <location>
        <begin position="464"/>
        <end position="495"/>
    </location>
</feature>
<evidence type="ECO:0008006" key="4">
    <source>
        <dbReference type="Google" id="ProtNLM"/>
    </source>
</evidence>
<feature type="compositionally biased region" description="Polar residues" evidence="1">
    <location>
        <begin position="214"/>
        <end position="245"/>
    </location>
</feature>
<name>A0A9Q5I2L3_SANBA</name>
<dbReference type="PANTHER" id="PTHR28080:SF1">
    <property type="entry name" value="PEROXISOMAL BIOGENESIS FACTOR 3"/>
    <property type="match status" value="1"/>
</dbReference>
<feature type="compositionally biased region" description="Low complexity" evidence="1">
    <location>
        <begin position="118"/>
        <end position="139"/>
    </location>
</feature>
<feature type="compositionally biased region" description="Polar residues" evidence="1">
    <location>
        <begin position="190"/>
        <end position="199"/>
    </location>
</feature>
<keyword evidence="3" id="KW-1185">Reference proteome</keyword>
<feature type="compositionally biased region" description="Basic and acidic residues" evidence="1">
    <location>
        <begin position="247"/>
        <end position="260"/>
    </location>
</feature>
<dbReference type="Pfam" id="PF04882">
    <property type="entry name" value="Peroxin-3"/>
    <property type="match status" value="1"/>
</dbReference>